<keyword evidence="11" id="KW-1185">Reference proteome</keyword>
<proteinExistence type="predicted"/>
<keyword evidence="7" id="KW-0812">Transmembrane</keyword>
<dbReference type="RefSeq" id="WP_191143808.1">
    <property type="nucleotide sequence ID" value="NZ_JACXAF010000004.1"/>
</dbReference>
<evidence type="ECO:0000256" key="4">
    <source>
        <dbReference type="ARBA" id="ARBA00022553"/>
    </source>
</evidence>
<dbReference type="PROSITE" id="PS50885">
    <property type="entry name" value="HAMP"/>
    <property type="match status" value="1"/>
</dbReference>
<dbReference type="SMART" id="SM00387">
    <property type="entry name" value="HATPase_c"/>
    <property type="match status" value="1"/>
</dbReference>
<evidence type="ECO:0000256" key="7">
    <source>
        <dbReference type="SAM" id="Phobius"/>
    </source>
</evidence>
<accession>A0A8J6ULC6</accession>
<dbReference type="InterPro" id="IPR003661">
    <property type="entry name" value="HisK_dim/P_dom"/>
</dbReference>
<evidence type="ECO:0000313" key="11">
    <source>
        <dbReference type="Proteomes" id="UP000638014"/>
    </source>
</evidence>
<organism evidence="10 11">
    <name type="scientific">Neiella litorisoli</name>
    <dbReference type="NCBI Taxonomy" id="2771431"/>
    <lineage>
        <taxon>Bacteria</taxon>
        <taxon>Pseudomonadati</taxon>
        <taxon>Pseudomonadota</taxon>
        <taxon>Gammaproteobacteria</taxon>
        <taxon>Alteromonadales</taxon>
        <taxon>Echinimonadaceae</taxon>
        <taxon>Neiella</taxon>
    </lineage>
</organism>
<dbReference type="PANTHER" id="PTHR43065:SF47">
    <property type="match status" value="1"/>
</dbReference>
<dbReference type="InterPro" id="IPR004358">
    <property type="entry name" value="Sig_transdc_His_kin-like_C"/>
</dbReference>
<dbReference type="InterPro" id="IPR033414">
    <property type="entry name" value="Sensor_dom"/>
</dbReference>
<evidence type="ECO:0000256" key="1">
    <source>
        <dbReference type="ARBA" id="ARBA00000085"/>
    </source>
</evidence>
<dbReference type="EMBL" id="JACXAF010000004">
    <property type="protein sequence ID" value="MBD1388710.1"/>
    <property type="molecule type" value="Genomic_DNA"/>
</dbReference>
<dbReference type="PRINTS" id="PR00344">
    <property type="entry name" value="BCTRLSENSOR"/>
</dbReference>
<dbReference type="SUPFAM" id="SSF47384">
    <property type="entry name" value="Homodimeric domain of signal transducing histidine kinase"/>
    <property type="match status" value="1"/>
</dbReference>
<feature type="transmembrane region" description="Helical" evidence="7">
    <location>
        <begin position="20"/>
        <end position="40"/>
    </location>
</feature>
<dbReference type="Proteomes" id="UP000638014">
    <property type="component" value="Unassembled WGS sequence"/>
</dbReference>
<keyword evidence="7" id="KW-1133">Transmembrane helix</keyword>
<sequence length="520" mass="58219">MELKNSAPHRSSNKLGRKVLIYIIICSSILSLFSTAAQIYRDYVHDLENIKLRFESIESSQLESLILNLWDFNDDIVAQHLIGIVNLPDISYAKITSPLGQVYEAGDGTLRTDVAKSFELLYEGQHIGTLLVEAHYGDIYKQLKTKAGFILLSQFSTTLIVALFIGALVYYLITRHVYRIASYSRELSIDNLSKPLTLDRRRIGTDELDELAQSINQMRETLRRDVVRRQQAEAQVQQMNVRLEAKVQERTRLLEASIEELKMAQDSLIQSEKMASLGSLVAGVSHEINTPLGVCVTANSNVTARLKSIVEEMEQGTLTKGKLGSFLALQTESCDMIDNSLRRAVELISNFKSVAVNQSNDTLLECNMKELLLESVATIRTVFKRENYHISVDVADDIELTTYPGVWHQILTNLMVNSHKHAFEGLDDGEISMALVENDDGMCFTYRDNGHGIAAEIIDRVFDPFVTSKRGQGGSGLGMNILFNLVHAKLNGRVSVSNLDKGCQFVIQFPAKHRAIDEDS</sequence>
<keyword evidence="4" id="KW-0597">Phosphoprotein</keyword>
<dbReference type="SMART" id="SM00304">
    <property type="entry name" value="HAMP"/>
    <property type="match status" value="1"/>
</dbReference>
<dbReference type="CDD" id="cd06225">
    <property type="entry name" value="HAMP"/>
    <property type="match status" value="1"/>
</dbReference>
<reference evidence="10" key="1">
    <citation type="submission" date="2020-09" db="EMBL/GenBank/DDBJ databases">
        <title>A novel bacterium of genus Neiella, isolated from South China Sea.</title>
        <authorList>
            <person name="Huang H."/>
            <person name="Mo K."/>
            <person name="Hu Y."/>
        </authorList>
    </citation>
    <scope>NUCLEOTIDE SEQUENCE</scope>
    <source>
        <strain evidence="10">HB171785</strain>
    </source>
</reference>
<dbReference type="InterPro" id="IPR036097">
    <property type="entry name" value="HisK_dim/P_sf"/>
</dbReference>
<evidence type="ECO:0000259" key="9">
    <source>
        <dbReference type="PROSITE" id="PS50885"/>
    </source>
</evidence>
<comment type="caution">
    <text evidence="10">The sequence shown here is derived from an EMBL/GenBank/DDBJ whole genome shotgun (WGS) entry which is preliminary data.</text>
</comment>
<feature type="transmembrane region" description="Helical" evidence="7">
    <location>
        <begin position="149"/>
        <end position="173"/>
    </location>
</feature>
<dbReference type="InterPro" id="IPR003594">
    <property type="entry name" value="HATPase_dom"/>
</dbReference>
<dbReference type="Gene3D" id="1.10.287.130">
    <property type="match status" value="1"/>
</dbReference>
<name>A0A8J6ULC6_9GAMM</name>
<dbReference type="PANTHER" id="PTHR43065">
    <property type="entry name" value="SENSOR HISTIDINE KINASE"/>
    <property type="match status" value="1"/>
</dbReference>
<evidence type="ECO:0000313" key="10">
    <source>
        <dbReference type="EMBL" id="MBD1388710.1"/>
    </source>
</evidence>
<dbReference type="PROSITE" id="PS50109">
    <property type="entry name" value="HIS_KIN"/>
    <property type="match status" value="1"/>
</dbReference>
<dbReference type="Gene3D" id="3.30.565.10">
    <property type="entry name" value="Histidine kinase-like ATPase, C-terminal domain"/>
    <property type="match status" value="1"/>
</dbReference>
<dbReference type="InterPro" id="IPR003660">
    <property type="entry name" value="HAMP_dom"/>
</dbReference>
<dbReference type="AlphaFoldDB" id="A0A8J6ULC6"/>
<evidence type="ECO:0000259" key="8">
    <source>
        <dbReference type="PROSITE" id="PS50109"/>
    </source>
</evidence>
<evidence type="ECO:0000256" key="3">
    <source>
        <dbReference type="ARBA" id="ARBA00012438"/>
    </source>
</evidence>
<keyword evidence="5" id="KW-0808">Transferase</keyword>
<dbReference type="Pfam" id="PF02518">
    <property type="entry name" value="HATPase_c"/>
    <property type="match status" value="1"/>
</dbReference>
<dbReference type="InterPro" id="IPR005467">
    <property type="entry name" value="His_kinase_dom"/>
</dbReference>
<protein>
    <recommendedName>
        <fullName evidence="3">histidine kinase</fullName>
        <ecNumber evidence="3">2.7.13.3</ecNumber>
    </recommendedName>
</protein>
<dbReference type="GO" id="GO:0000155">
    <property type="term" value="F:phosphorelay sensor kinase activity"/>
    <property type="evidence" value="ECO:0007669"/>
    <property type="project" value="InterPro"/>
</dbReference>
<dbReference type="InterPro" id="IPR036890">
    <property type="entry name" value="HATPase_C_sf"/>
</dbReference>
<evidence type="ECO:0000256" key="2">
    <source>
        <dbReference type="ARBA" id="ARBA00004370"/>
    </source>
</evidence>
<dbReference type="GO" id="GO:0016020">
    <property type="term" value="C:membrane"/>
    <property type="evidence" value="ECO:0007669"/>
    <property type="project" value="UniProtKB-SubCell"/>
</dbReference>
<dbReference type="CDD" id="cd00082">
    <property type="entry name" value="HisKA"/>
    <property type="match status" value="1"/>
</dbReference>
<feature type="domain" description="Histidine kinase" evidence="8">
    <location>
        <begin position="283"/>
        <end position="513"/>
    </location>
</feature>
<evidence type="ECO:0000256" key="6">
    <source>
        <dbReference type="ARBA" id="ARBA00022777"/>
    </source>
</evidence>
<keyword evidence="6" id="KW-0418">Kinase</keyword>
<comment type="subcellular location">
    <subcellularLocation>
        <location evidence="2">Membrane</location>
    </subcellularLocation>
</comment>
<keyword evidence="7" id="KW-0472">Membrane</keyword>
<comment type="catalytic activity">
    <reaction evidence="1">
        <text>ATP + protein L-histidine = ADP + protein N-phospho-L-histidine.</text>
        <dbReference type="EC" id="2.7.13.3"/>
    </reaction>
</comment>
<dbReference type="EC" id="2.7.13.3" evidence="3"/>
<feature type="domain" description="HAMP" evidence="9">
    <location>
        <begin position="171"/>
        <end position="227"/>
    </location>
</feature>
<dbReference type="SUPFAM" id="SSF55874">
    <property type="entry name" value="ATPase domain of HSP90 chaperone/DNA topoisomerase II/histidine kinase"/>
    <property type="match status" value="1"/>
</dbReference>
<dbReference type="Pfam" id="PF17149">
    <property type="entry name" value="CHASE5"/>
    <property type="match status" value="1"/>
</dbReference>
<evidence type="ECO:0000256" key="5">
    <source>
        <dbReference type="ARBA" id="ARBA00022679"/>
    </source>
</evidence>
<dbReference type="Gene3D" id="6.10.340.10">
    <property type="match status" value="1"/>
</dbReference>
<gene>
    <name evidence="10" type="ORF">IC617_04655</name>
</gene>